<keyword evidence="5" id="KW-0965">Cell junction</keyword>
<dbReference type="SUPFAM" id="SSF48371">
    <property type="entry name" value="ARM repeat"/>
    <property type="match status" value="1"/>
</dbReference>
<reference evidence="8" key="1">
    <citation type="journal article" date="2006" name="Science">
        <title>Ancient noncoding elements conserved in the human genome.</title>
        <authorList>
            <person name="Venkatesh B."/>
            <person name="Kirkness E.F."/>
            <person name="Loh Y.H."/>
            <person name="Halpern A.L."/>
            <person name="Lee A.P."/>
            <person name="Johnson J."/>
            <person name="Dandona N."/>
            <person name="Viswanathan L.D."/>
            <person name="Tay A."/>
            <person name="Venter J.C."/>
            <person name="Strausberg R.L."/>
            <person name="Brenner S."/>
        </authorList>
    </citation>
    <scope>NUCLEOTIDE SEQUENCE [LARGE SCALE GENOMIC DNA]</scope>
</reference>
<protein>
    <recommendedName>
        <fullName evidence="9">Armadillo repeat-containing domain-containing protein</fullName>
    </recommendedName>
</protein>
<name>A0A4W3GUA7_CALMI</name>
<dbReference type="GO" id="GO:0005912">
    <property type="term" value="C:adherens junction"/>
    <property type="evidence" value="ECO:0007669"/>
    <property type="project" value="TreeGrafter"/>
</dbReference>
<keyword evidence="3" id="KW-0677">Repeat</keyword>
<dbReference type="InterPro" id="IPR000225">
    <property type="entry name" value="Armadillo"/>
</dbReference>
<dbReference type="Proteomes" id="UP000314986">
    <property type="component" value="Unassembled WGS sequence"/>
</dbReference>
<evidence type="ECO:0000313" key="8">
    <source>
        <dbReference type="Proteomes" id="UP000314986"/>
    </source>
</evidence>
<evidence type="ECO:0008006" key="9">
    <source>
        <dbReference type="Google" id="ProtNLM"/>
    </source>
</evidence>
<feature type="repeat" description="ARM" evidence="6">
    <location>
        <begin position="63"/>
        <end position="89"/>
    </location>
</feature>
<dbReference type="Gene3D" id="1.25.10.10">
    <property type="entry name" value="Leucine-rich Repeat Variant"/>
    <property type="match status" value="1"/>
</dbReference>
<dbReference type="GO" id="GO:0005634">
    <property type="term" value="C:nucleus"/>
    <property type="evidence" value="ECO:0007669"/>
    <property type="project" value="TreeGrafter"/>
</dbReference>
<dbReference type="PANTHER" id="PTHR10372:SF3">
    <property type="entry name" value="PLAKOPHILIN-1"/>
    <property type="match status" value="1"/>
</dbReference>
<dbReference type="InterPro" id="IPR011989">
    <property type="entry name" value="ARM-like"/>
</dbReference>
<proteinExistence type="inferred from homology"/>
<accession>A0A4W3GUA7</accession>
<dbReference type="PANTHER" id="PTHR10372">
    <property type="entry name" value="PLAKOPHILLIN-RELATED"/>
    <property type="match status" value="1"/>
</dbReference>
<dbReference type="AlphaFoldDB" id="A0A4W3GUA7"/>
<dbReference type="InterPro" id="IPR028435">
    <property type="entry name" value="Plakophilin/d_Catenin"/>
</dbReference>
<evidence type="ECO:0000256" key="5">
    <source>
        <dbReference type="ARBA" id="ARBA00022949"/>
    </source>
</evidence>
<dbReference type="GO" id="GO:0005737">
    <property type="term" value="C:cytoplasm"/>
    <property type="evidence" value="ECO:0007669"/>
    <property type="project" value="TreeGrafter"/>
</dbReference>
<sequence>MTCLPFLFILRTHFQEVPGDMNLKKAVFFLTSNNPVILAYSAAYIQHECFTKESAKLEVNRYEGIPRLINLLKIPNANIQQAVCGALRNTVFKNNTNKLEFVRHGGIAEVLHLLQETNDTEIRDQITGAMLWHCQRHRP</sequence>
<reference evidence="7" key="5">
    <citation type="submission" date="2025-09" db="UniProtKB">
        <authorList>
            <consortium name="Ensembl"/>
        </authorList>
    </citation>
    <scope>IDENTIFICATION</scope>
</reference>
<evidence type="ECO:0000256" key="3">
    <source>
        <dbReference type="ARBA" id="ARBA00022737"/>
    </source>
</evidence>
<keyword evidence="4" id="KW-0130">Cell adhesion</keyword>
<reference evidence="8" key="3">
    <citation type="journal article" date="2014" name="Nature">
        <title>Elephant shark genome provides unique insights into gnathostome evolution.</title>
        <authorList>
            <consortium name="International Elephant Shark Genome Sequencing Consortium"/>
            <person name="Venkatesh B."/>
            <person name="Lee A.P."/>
            <person name="Ravi V."/>
            <person name="Maurya A.K."/>
            <person name="Lian M.M."/>
            <person name="Swann J.B."/>
            <person name="Ohta Y."/>
            <person name="Flajnik M.F."/>
            <person name="Sutoh Y."/>
            <person name="Kasahara M."/>
            <person name="Hoon S."/>
            <person name="Gangu V."/>
            <person name="Roy S.W."/>
            <person name="Irimia M."/>
            <person name="Korzh V."/>
            <person name="Kondrychyn I."/>
            <person name="Lim Z.W."/>
            <person name="Tay B.H."/>
            <person name="Tohari S."/>
            <person name="Kong K.W."/>
            <person name="Ho S."/>
            <person name="Lorente-Galdos B."/>
            <person name="Quilez J."/>
            <person name="Marques-Bonet T."/>
            <person name="Raney B.J."/>
            <person name="Ingham P.W."/>
            <person name="Tay A."/>
            <person name="Hillier L.W."/>
            <person name="Minx P."/>
            <person name="Boehm T."/>
            <person name="Wilson R.K."/>
            <person name="Brenner S."/>
            <person name="Warren W.C."/>
        </authorList>
    </citation>
    <scope>NUCLEOTIDE SEQUENCE [LARGE SCALE GENOMIC DNA]</scope>
</reference>
<dbReference type="SMART" id="SM00185">
    <property type="entry name" value="ARM"/>
    <property type="match status" value="2"/>
</dbReference>
<evidence type="ECO:0000256" key="4">
    <source>
        <dbReference type="ARBA" id="ARBA00022889"/>
    </source>
</evidence>
<evidence type="ECO:0000256" key="2">
    <source>
        <dbReference type="ARBA" id="ARBA00005462"/>
    </source>
</evidence>
<dbReference type="InterPro" id="IPR016024">
    <property type="entry name" value="ARM-type_fold"/>
</dbReference>
<keyword evidence="8" id="KW-1185">Reference proteome</keyword>
<comment type="subcellular location">
    <subcellularLocation>
        <location evidence="1">Cell junction</location>
    </subcellularLocation>
</comment>
<dbReference type="Ensembl" id="ENSCMIT00000001623.1">
    <property type="protein sequence ID" value="ENSCMIP00000001559.1"/>
    <property type="gene ID" value="ENSCMIG00000000992.1"/>
</dbReference>
<organism evidence="7 8">
    <name type="scientific">Callorhinchus milii</name>
    <name type="common">Ghost shark</name>
    <dbReference type="NCBI Taxonomy" id="7868"/>
    <lineage>
        <taxon>Eukaryota</taxon>
        <taxon>Metazoa</taxon>
        <taxon>Chordata</taxon>
        <taxon>Craniata</taxon>
        <taxon>Vertebrata</taxon>
        <taxon>Chondrichthyes</taxon>
        <taxon>Holocephali</taxon>
        <taxon>Chimaeriformes</taxon>
        <taxon>Callorhinchidae</taxon>
        <taxon>Callorhinchus</taxon>
    </lineage>
</organism>
<dbReference type="Pfam" id="PF00514">
    <property type="entry name" value="Arm"/>
    <property type="match status" value="1"/>
</dbReference>
<reference evidence="8" key="2">
    <citation type="journal article" date="2007" name="PLoS Biol.">
        <title>Survey sequencing and comparative analysis of the elephant shark (Callorhinchus milii) genome.</title>
        <authorList>
            <person name="Venkatesh B."/>
            <person name="Kirkness E.F."/>
            <person name="Loh Y.H."/>
            <person name="Halpern A.L."/>
            <person name="Lee A.P."/>
            <person name="Johnson J."/>
            <person name="Dandona N."/>
            <person name="Viswanathan L.D."/>
            <person name="Tay A."/>
            <person name="Venter J.C."/>
            <person name="Strausberg R.L."/>
            <person name="Brenner S."/>
        </authorList>
    </citation>
    <scope>NUCLEOTIDE SEQUENCE [LARGE SCALE GENOMIC DNA]</scope>
</reference>
<dbReference type="GO" id="GO:0098609">
    <property type="term" value="P:cell-cell adhesion"/>
    <property type="evidence" value="ECO:0007669"/>
    <property type="project" value="InterPro"/>
</dbReference>
<evidence type="ECO:0000256" key="1">
    <source>
        <dbReference type="ARBA" id="ARBA00004282"/>
    </source>
</evidence>
<reference evidence="7" key="4">
    <citation type="submission" date="2025-08" db="UniProtKB">
        <authorList>
            <consortium name="Ensembl"/>
        </authorList>
    </citation>
    <scope>IDENTIFICATION</scope>
</reference>
<dbReference type="InParanoid" id="A0A4W3GUA7"/>
<dbReference type="GO" id="GO:0005886">
    <property type="term" value="C:plasma membrane"/>
    <property type="evidence" value="ECO:0007669"/>
    <property type="project" value="TreeGrafter"/>
</dbReference>
<evidence type="ECO:0000313" key="7">
    <source>
        <dbReference type="Ensembl" id="ENSCMIP00000001559.1"/>
    </source>
</evidence>
<dbReference type="GeneTree" id="ENSGT00940000156735"/>
<dbReference type="PROSITE" id="PS50176">
    <property type="entry name" value="ARM_REPEAT"/>
    <property type="match status" value="1"/>
</dbReference>
<dbReference type="STRING" id="7868.ENSCMIP00000001559"/>
<evidence type="ECO:0000256" key="6">
    <source>
        <dbReference type="PROSITE-ProRule" id="PRU00259"/>
    </source>
</evidence>
<comment type="similarity">
    <text evidence="2">Belongs to the beta-catenin family.</text>
</comment>